<evidence type="ECO:0000313" key="4">
    <source>
        <dbReference type="WBParaSite" id="ACRNAN_scaffold3822.g14964.t1"/>
    </source>
</evidence>
<evidence type="ECO:0000313" key="3">
    <source>
        <dbReference type="Proteomes" id="UP000887540"/>
    </source>
</evidence>
<dbReference type="GO" id="GO:0045087">
    <property type="term" value="P:innate immune response"/>
    <property type="evidence" value="ECO:0007669"/>
    <property type="project" value="TreeGrafter"/>
</dbReference>
<dbReference type="PROSITE" id="PS51904">
    <property type="entry name" value="GLYCOSYL_HYDROL_F25_2"/>
    <property type="match status" value="1"/>
</dbReference>
<dbReference type="GO" id="GO:0016998">
    <property type="term" value="P:cell wall macromolecule catabolic process"/>
    <property type="evidence" value="ECO:0007669"/>
    <property type="project" value="InterPro"/>
</dbReference>
<dbReference type="WBParaSite" id="ACRNAN_scaffold3822.g14964.t1">
    <property type="protein sequence ID" value="ACRNAN_scaffold3822.g14964.t1"/>
    <property type="gene ID" value="ACRNAN_scaffold3822.g14964"/>
</dbReference>
<dbReference type="PANTHER" id="PTHR23208:SF36">
    <property type="entry name" value="LYSOZYME-RELATED"/>
    <property type="match status" value="1"/>
</dbReference>
<keyword evidence="2" id="KW-0732">Signal</keyword>
<protein>
    <submittedName>
        <fullName evidence="4">Uncharacterized protein</fullName>
    </submittedName>
</protein>
<accession>A0A914DV22</accession>
<dbReference type="SUPFAM" id="SSF51445">
    <property type="entry name" value="(Trans)glycosidases"/>
    <property type="match status" value="1"/>
</dbReference>
<evidence type="ECO:0000256" key="1">
    <source>
        <dbReference type="ARBA" id="ARBA00010646"/>
    </source>
</evidence>
<comment type="similarity">
    <text evidence="1">Belongs to the glycosyl hydrolase 25 family.</text>
</comment>
<keyword evidence="3" id="KW-1185">Reference proteome</keyword>
<dbReference type="Proteomes" id="UP000887540">
    <property type="component" value="Unplaced"/>
</dbReference>
<dbReference type="AlphaFoldDB" id="A0A914DV22"/>
<reference evidence="4" key="1">
    <citation type="submission" date="2022-11" db="UniProtKB">
        <authorList>
            <consortium name="WormBaseParasite"/>
        </authorList>
    </citation>
    <scope>IDENTIFICATION</scope>
</reference>
<dbReference type="InterPro" id="IPR051595">
    <property type="entry name" value="GH25_Enzymes"/>
</dbReference>
<dbReference type="GO" id="GO:0003796">
    <property type="term" value="F:lysozyme activity"/>
    <property type="evidence" value="ECO:0007669"/>
    <property type="project" value="InterPro"/>
</dbReference>
<name>A0A914DV22_9BILA</name>
<dbReference type="GO" id="GO:0007165">
    <property type="term" value="P:signal transduction"/>
    <property type="evidence" value="ECO:0007669"/>
    <property type="project" value="TreeGrafter"/>
</dbReference>
<dbReference type="Gene3D" id="3.20.20.80">
    <property type="entry name" value="Glycosidases"/>
    <property type="match status" value="1"/>
</dbReference>
<dbReference type="InterPro" id="IPR017853">
    <property type="entry name" value="GH"/>
</dbReference>
<organism evidence="3 4">
    <name type="scientific">Acrobeloides nanus</name>
    <dbReference type="NCBI Taxonomy" id="290746"/>
    <lineage>
        <taxon>Eukaryota</taxon>
        <taxon>Metazoa</taxon>
        <taxon>Ecdysozoa</taxon>
        <taxon>Nematoda</taxon>
        <taxon>Chromadorea</taxon>
        <taxon>Rhabditida</taxon>
        <taxon>Tylenchina</taxon>
        <taxon>Cephalobomorpha</taxon>
        <taxon>Cephaloboidea</taxon>
        <taxon>Cephalobidae</taxon>
        <taxon>Acrobeloides</taxon>
    </lineage>
</organism>
<dbReference type="GO" id="GO:0009253">
    <property type="term" value="P:peptidoglycan catabolic process"/>
    <property type="evidence" value="ECO:0007669"/>
    <property type="project" value="InterPro"/>
</dbReference>
<proteinExistence type="inferred from homology"/>
<sequence length="76" mass="8518">NNGYSVGIYTKAQDWNTIVGAWTDTSSLPLWWPKFDGQQDFDSFSPFGGWSTPTIKQYDGDVNGPCGVNLDQNWKP</sequence>
<evidence type="ECO:0000256" key="2">
    <source>
        <dbReference type="ARBA" id="ARBA00022729"/>
    </source>
</evidence>
<dbReference type="InterPro" id="IPR002053">
    <property type="entry name" value="Glyco_hydro_25"/>
</dbReference>
<dbReference type="PANTHER" id="PTHR23208">
    <property type="entry name" value="LYSOZYME PROTEIN"/>
    <property type="match status" value="1"/>
</dbReference>